<sequence>MELGVVLSCDVCLRPSAQRHCLSYDFFFSLRWNGLTGRTVVQQALRYGGAGSTSVESGARPTTARGVCVTGSVSGGAGDREAAGCGAYTGQRNVSPIAGEGGEEHARRSVEQSSCYRKDTDAEILRGSVVVEG</sequence>
<evidence type="ECO:0000313" key="1">
    <source>
        <dbReference type="EMBL" id="KAF2785616.1"/>
    </source>
</evidence>
<reference evidence="1" key="1">
    <citation type="journal article" date="2020" name="Stud. Mycol.">
        <title>101 Dothideomycetes genomes: a test case for predicting lifestyles and emergence of pathogens.</title>
        <authorList>
            <person name="Haridas S."/>
            <person name="Albert R."/>
            <person name="Binder M."/>
            <person name="Bloem J."/>
            <person name="Labutti K."/>
            <person name="Salamov A."/>
            <person name="Andreopoulos B."/>
            <person name="Baker S."/>
            <person name="Barry K."/>
            <person name="Bills G."/>
            <person name="Bluhm B."/>
            <person name="Cannon C."/>
            <person name="Castanera R."/>
            <person name="Culley D."/>
            <person name="Daum C."/>
            <person name="Ezra D."/>
            <person name="Gonzalez J."/>
            <person name="Henrissat B."/>
            <person name="Kuo A."/>
            <person name="Liang C."/>
            <person name="Lipzen A."/>
            <person name="Lutzoni F."/>
            <person name="Magnuson J."/>
            <person name="Mondo S."/>
            <person name="Nolan M."/>
            <person name="Ohm R."/>
            <person name="Pangilinan J."/>
            <person name="Park H.-J."/>
            <person name="Ramirez L."/>
            <person name="Alfaro M."/>
            <person name="Sun H."/>
            <person name="Tritt A."/>
            <person name="Yoshinaga Y."/>
            <person name="Zwiers L.-H."/>
            <person name="Turgeon B."/>
            <person name="Goodwin S."/>
            <person name="Spatafora J."/>
            <person name="Crous P."/>
            <person name="Grigoriev I."/>
        </authorList>
    </citation>
    <scope>NUCLEOTIDE SEQUENCE</scope>
    <source>
        <strain evidence="1">CBS 109.77</strain>
    </source>
</reference>
<dbReference type="AlphaFoldDB" id="A0A6A6WNH2"/>
<name>A0A6A6WNH2_9PLEO</name>
<organism evidence="1 2">
    <name type="scientific">Melanomma pulvis-pyrius CBS 109.77</name>
    <dbReference type="NCBI Taxonomy" id="1314802"/>
    <lineage>
        <taxon>Eukaryota</taxon>
        <taxon>Fungi</taxon>
        <taxon>Dikarya</taxon>
        <taxon>Ascomycota</taxon>
        <taxon>Pezizomycotina</taxon>
        <taxon>Dothideomycetes</taxon>
        <taxon>Pleosporomycetidae</taxon>
        <taxon>Pleosporales</taxon>
        <taxon>Melanommataceae</taxon>
        <taxon>Melanomma</taxon>
    </lineage>
</organism>
<protein>
    <submittedName>
        <fullName evidence="1">Uncharacterized protein</fullName>
    </submittedName>
</protein>
<evidence type="ECO:0000313" key="2">
    <source>
        <dbReference type="Proteomes" id="UP000799757"/>
    </source>
</evidence>
<keyword evidence="2" id="KW-1185">Reference proteome</keyword>
<accession>A0A6A6WNH2</accession>
<gene>
    <name evidence="1" type="ORF">K505DRAFT_422938</name>
</gene>
<proteinExistence type="predicted"/>
<dbReference type="EMBL" id="MU002802">
    <property type="protein sequence ID" value="KAF2785616.1"/>
    <property type="molecule type" value="Genomic_DNA"/>
</dbReference>
<dbReference type="Proteomes" id="UP000799757">
    <property type="component" value="Unassembled WGS sequence"/>
</dbReference>